<keyword evidence="3" id="KW-0346">Stress response</keyword>
<dbReference type="InterPro" id="IPR002571">
    <property type="entry name" value="HrcA"/>
</dbReference>
<dbReference type="AlphaFoldDB" id="A0A0M4SV00"/>
<dbReference type="EMBL" id="CP012541">
    <property type="protein sequence ID" value="ALF47941.1"/>
    <property type="molecule type" value="Genomic_DNA"/>
</dbReference>
<dbReference type="GO" id="GO:0003677">
    <property type="term" value="F:DNA binding"/>
    <property type="evidence" value="ECO:0007669"/>
    <property type="project" value="InterPro"/>
</dbReference>
<evidence type="ECO:0000313" key="5">
    <source>
        <dbReference type="EMBL" id="ALF47941.1"/>
    </source>
</evidence>
<dbReference type="InterPro" id="IPR036390">
    <property type="entry name" value="WH_DNA-bd_sf"/>
</dbReference>
<dbReference type="Proteomes" id="UP000066049">
    <property type="component" value="Chromosome"/>
</dbReference>
<dbReference type="PANTHER" id="PTHR34824">
    <property type="entry name" value="HEAT-INDUCIBLE TRANSCRIPTION REPRESSOR HRCA"/>
    <property type="match status" value="1"/>
</dbReference>
<dbReference type="InterPro" id="IPR036388">
    <property type="entry name" value="WH-like_DNA-bd_sf"/>
</dbReference>
<reference evidence="6" key="1">
    <citation type="submission" date="2015-08" db="EMBL/GenBank/DDBJ databases">
        <title>Comparative genomics of the Campylobacter concisus group.</title>
        <authorList>
            <person name="Miller W.G."/>
            <person name="Yee E."/>
            <person name="Chapman M.H."/>
            <person name="Huynh S."/>
            <person name="Bono J.L."/>
            <person name="On S.L.W."/>
            <person name="St Leger J."/>
            <person name="Foster G."/>
            <person name="Parker C.T."/>
        </authorList>
    </citation>
    <scope>NUCLEOTIDE SEQUENCE [LARGE SCALE GENOMIC DNA]</scope>
    <source>
        <strain evidence="6">ATCC 33237</strain>
    </source>
</reference>
<keyword evidence="4" id="KW-0804">Transcription</keyword>
<keyword evidence="2" id="KW-0805">Transcription regulation</keyword>
<dbReference type="KEGG" id="ccoc:CCON33237_1279"/>
<dbReference type="Gene3D" id="1.10.10.10">
    <property type="entry name" value="Winged helix-like DNA-binding domain superfamily/Winged helix DNA-binding domain"/>
    <property type="match status" value="1"/>
</dbReference>
<sequence length="267" mass="30853">MLKVSKTNKRDLILNSIIEAYLQDNMPIGSNELGSRMSVAIPASTIRVYFKKLSDEGEITKLHISGGRIPTIAAMRRYWSEIFTENDINLEINDPGSLKMLCDEFELYCMIFGTIDKELLEILNLNDRYLVLNFSGDEIVIKFDARMYKFLNNLIGVSLDKLELICSQVGLSELKNKIRELKRTKIYFQENEILAFDMFKDRRFKTVFDPSFSLQMDEELTFSPMFDENYMGLKFKANYLGSEAQMICAGSVYTDYVKFINLIKEAA</sequence>
<evidence type="ECO:0000256" key="3">
    <source>
        <dbReference type="ARBA" id="ARBA00023016"/>
    </source>
</evidence>
<keyword evidence="1" id="KW-0678">Repressor</keyword>
<name>A0A0M4SV00_9BACT</name>
<protein>
    <submittedName>
        <fullName evidence="5">Heat-inducible transcription repressor</fullName>
    </submittedName>
</protein>
<proteinExistence type="predicted"/>
<dbReference type="PANTHER" id="PTHR34824:SF1">
    <property type="entry name" value="HEAT-INDUCIBLE TRANSCRIPTION REPRESSOR HRCA"/>
    <property type="match status" value="1"/>
</dbReference>
<dbReference type="SUPFAM" id="SSF46785">
    <property type="entry name" value="Winged helix' DNA-binding domain"/>
    <property type="match status" value="1"/>
</dbReference>
<gene>
    <name evidence="5" type="primary">hrcA</name>
    <name evidence="5" type="ORF">CCON33237_1279</name>
</gene>
<dbReference type="GO" id="GO:0045892">
    <property type="term" value="P:negative regulation of DNA-templated transcription"/>
    <property type="evidence" value="ECO:0007669"/>
    <property type="project" value="TreeGrafter"/>
</dbReference>
<dbReference type="PATRIC" id="fig|199.248.peg.1319"/>
<organism evidence="5 6">
    <name type="scientific">Campylobacter concisus</name>
    <dbReference type="NCBI Taxonomy" id="199"/>
    <lineage>
        <taxon>Bacteria</taxon>
        <taxon>Pseudomonadati</taxon>
        <taxon>Campylobacterota</taxon>
        <taxon>Epsilonproteobacteria</taxon>
        <taxon>Campylobacterales</taxon>
        <taxon>Campylobacteraceae</taxon>
        <taxon>Campylobacter</taxon>
    </lineage>
</organism>
<accession>A0A0M4SV00</accession>
<evidence type="ECO:0000313" key="6">
    <source>
        <dbReference type="Proteomes" id="UP000066049"/>
    </source>
</evidence>
<evidence type="ECO:0000256" key="2">
    <source>
        <dbReference type="ARBA" id="ARBA00023015"/>
    </source>
</evidence>
<dbReference type="NCBIfam" id="NF003033">
    <property type="entry name" value="PRK03911.1"/>
    <property type="match status" value="1"/>
</dbReference>
<evidence type="ECO:0000256" key="1">
    <source>
        <dbReference type="ARBA" id="ARBA00022491"/>
    </source>
</evidence>
<evidence type="ECO:0000256" key="4">
    <source>
        <dbReference type="ARBA" id="ARBA00023163"/>
    </source>
</evidence>